<dbReference type="GO" id="GO:0008270">
    <property type="term" value="F:zinc ion binding"/>
    <property type="evidence" value="ECO:0007669"/>
    <property type="project" value="InterPro"/>
</dbReference>
<reference evidence="4" key="1">
    <citation type="journal article" date="2014" name="Int. J. Syst. Evol. Microbiol.">
        <title>Complete genome sequence of Corynebacterium casei LMG S-19264T (=DSM 44701T), isolated from a smear-ripened cheese.</title>
        <authorList>
            <consortium name="US DOE Joint Genome Institute (JGI-PGF)"/>
            <person name="Walter F."/>
            <person name="Albersmeier A."/>
            <person name="Kalinowski J."/>
            <person name="Ruckert C."/>
        </authorList>
    </citation>
    <scope>NUCLEOTIDE SEQUENCE</scope>
    <source>
        <strain evidence="4">JCM 13064</strain>
    </source>
</reference>
<accession>A0A917QXM6</accession>
<dbReference type="EMBL" id="BMNT01000007">
    <property type="protein sequence ID" value="GGK74138.1"/>
    <property type="molecule type" value="Genomic_DNA"/>
</dbReference>
<dbReference type="InterPro" id="IPR047618">
    <property type="entry name" value="QOR-like"/>
</dbReference>
<evidence type="ECO:0000256" key="1">
    <source>
        <dbReference type="ARBA" id="ARBA00022857"/>
    </source>
</evidence>
<comment type="caution">
    <text evidence="4">The sequence shown here is derived from an EMBL/GenBank/DDBJ whole genome shotgun (WGS) entry which is preliminary data.</text>
</comment>
<keyword evidence="2" id="KW-0560">Oxidoreductase</keyword>
<organism evidence="4 5">
    <name type="scientific">Sphaerisporangium melleum</name>
    <dbReference type="NCBI Taxonomy" id="321316"/>
    <lineage>
        <taxon>Bacteria</taxon>
        <taxon>Bacillati</taxon>
        <taxon>Actinomycetota</taxon>
        <taxon>Actinomycetes</taxon>
        <taxon>Streptosporangiales</taxon>
        <taxon>Streptosporangiaceae</taxon>
        <taxon>Sphaerisporangium</taxon>
    </lineage>
</organism>
<name>A0A917QXM6_9ACTN</name>
<dbReference type="PROSITE" id="PS01162">
    <property type="entry name" value="QOR_ZETA_CRYSTAL"/>
    <property type="match status" value="1"/>
</dbReference>
<evidence type="ECO:0000259" key="3">
    <source>
        <dbReference type="SMART" id="SM00829"/>
    </source>
</evidence>
<dbReference type="Pfam" id="PF08240">
    <property type="entry name" value="ADH_N"/>
    <property type="match status" value="1"/>
</dbReference>
<dbReference type="Gene3D" id="3.40.50.720">
    <property type="entry name" value="NAD(P)-binding Rossmann-like Domain"/>
    <property type="match status" value="1"/>
</dbReference>
<dbReference type="Gene3D" id="3.90.180.10">
    <property type="entry name" value="Medium-chain alcohol dehydrogenases, catalytic domain"/>
    <property type="match status" value="1"/>
</dbReference>
<dbReference type="GO" id="GO:0005829">
    <property type="term" value="C:cytosol"/>
    <property type="evidence" value="ECO:0007669"/>
    <property type="project" value="TreeGrafter"/>
</dbReference>
<gene>
    <name evidence="4" type="ORF">GCM10007964_16230</name>
</gene>
<dbReference type="InterPro" id="IPR036291">
    <property type="entry name" value="NAD(P)-bd_dom_sf"/>
</dbReference>
<dbReference type="Pfam" id="PF00107">
    <property type="entry name" value="ADH_zinc_N"/>
    <property type="match status" value="1"/>
</dbReference>
<dbReference type="SUPFAM" id="SSF51735">
    <property type="entry name" value="NAD(P)-binding Rossmann-fold domains"/>
    <property type="match status" value="1"/>
</dbReference>
<dbReference type="GO" id="GO:0003960">
    <property type="term" value="F:quinone reductase (NADPH) activity"/>
    <property type="evidence" value="ECO:0007669"/>
    <property type="project" value="InterPro"/>
</dbReference>
<dbReference type="SUPFAM" id="SSF50129">
    <property type="entry name" value="GroES-like"/>
    <property type="match status" value="1"/>
</dbReference>
<dbReference type="Proteomes" id="UP000645217">
    <property type="component" value="Unassembled WGS sequence"/>
</dbReference>
<dbReference type="GO" id="GO:0070402">
    <property type="term" value="F:NADPH binding"/>
    <property type="evidence" value="ECO:0007669"/>
    <property type="project" value="TreeGrafter"/>
</dbReference>
<protein>
    <submittedName>
        <fullName evidence="4">Oxidoreductase</fullName>
    </submittedName>
</protein>
<dbReference type="PANTHER" id="PTHR48106">
    <property type="entry name" value="QUINONE OXIDOREDUCTASE PIG3-RELATED"/>
    <property type="match status" value="1"/>
</dbReference>
<dbReference type="InterPro" id="IPR013154">
    <property type="entry name" value="ADH-like_N"/>
</dbReference>
<keyword evidence="5" id="KW-1185">Reference proteome</keyword>
<evidence type="ECO:0000313" key="5">
    <source>
        <dbReference type="Proteomes" id="UP000645217"/>
    </source>
</evidence>
<dbReference type="InterPro" id="IPR013149">
    <property type="entry name" value="ADH-like_C"/>
</dbReference>
<dbReference type="PANTHER" id="PTHR48106:SF13">
    <property type="entry name" value="QUINONE OXIDOREDUCTASE-RELATED"/>
    <property type="match status" value="1"/>
</dbReference>
<dbReference type="GO" id="GO:0035925">
    <property type="term" value="F:mRNA 3'-UTR AU-rich region binding"/>
    <property type="evidence" value="ECO:0007669"/>
    <property type="project" value="TreeGrafter"/>
</dbReference>
<dbReference type="InterPro" id="IPR020843">
    <property type="entry name" value="ER"/>
</dbReference>
<proteinExistence type="predicted"/>
<dbReference type="CDD" id="cd05286">
    <property type="entry name" value="QOR2"/>
    <property type="match status" value="1"/>
</dbReference>
<dbReference type="InterPro" id="IPR002364">
    <property type="entry name" value="Quin_OxRdtase/zeta-crystal_CS"/>
</dbReference>
<evidence type="ECO:0000313" key="4">
    <source>
        <dbReference type="EMBL" id="GGK74138.1"/>
    </source>
</evidence>
<keyword evidence="1" id="KW-0521">NADP</keyword>
<reference evidence="4" key="2">
    <citation type="submission" date="2020-09" db="EMBL/GenBank/DDBJ databases">
        <authorList>
            <person name="Sun Q."/>
            <person name="Ohkuma M."/>
        </authorList>
    </citation>
    <scope>NUCLEOTIDE SEQUENCE</scope>
    <source>
        <strain evidence="4">JCM 13064</strain>
    </source>
</reference>
<dbReference type="AlphaFoldDB" id="A0A917QXM6"/>
<feature type="domain" description="Enoyl reductase (ER)" evidence="3">
    <location>
        <begin position="13"/>
        <end position="322"/>
    </location>
</feature>
<sequence length="326" mass="34353">MCSVRAVVMEELGGPEVLKVREWPDPEPGPGQLVVDIEFAGVNFMDTGSRVGFGLVGEVPVVIGVEGAGRVAAIGEGVSGFAVGDRVAWVSVFGSYAEKIAVPADQVVPIPDDIPSDIAAAVMMQGLTAHHFVTESAPLALGETALVHAAAGGVGRMVTQLLKLRGVRVIGLVSREDKIAAAKAAGADEALVSSDGDFVDRVLALTDGEGVHAVFDGGGAGTFWASIEVLRRVGTLVYYGPLIGDIPTVRMFDLPKSIRITYAVYADHIHSRELLLKHAGDLFAKIRAGELKVDITGRYPLGSAEQAHIDIESRRTSGKLLLDTRR</sequence>
<evidence type="ECO:0000256" key="2">
    <source>
        <dbReference type="ARBA" id="ARBA00023002"/>
    </source>
</evidence>
<dbReference type="InterPro" id="IPR011032">
    <property type="entry name" value="GroES-like_sf"/>
</dbReference>
<dbReference type="SMART" id="SM00829">
    <property type="entry name" value="PKS_ER"/>
    <property type="match status" value="1"/>
</dbReference>